<evidence type="ECO:0000313" key="2">
    <source>
        <dbReference type="EMBL" id="NOU83881.1"/>
    </source>
</evidence>
<gene>
    <name evidence="2" type="ORF">GC101_34060</name>
</gene>
<dbReference type="Pfam" id="PF06527">
    <property type="entry name" value="TniQ"/>
    <property type="match status" value="1"/>
</dbReference>
<dbReference type="EMBL" id="WHOB01000097">
    <property type="protein sequence ID" value="NOU83881.1"/>
    <property type="molecule type" value="Genomic_DNA"/>
</dbReference>
<feature type="domain" description="TniQ" evidence="1">
    <location>
        <begin position="6"/>
        <end position="126"/>
    </location>
</feature>
<accession>A0ABX1YVK2</accession>
<evidence type="ECO:0000259" key="1">
    <source>
        <dbReference type="Pfam" id="PF06527"/>
    </source>
</evidence>
<evidence type="ECO:0000313" key="3">
    <source>
        <dbReference type="Proteomes" id="UP000596857"/>
    </source>
</evidence>
<keyword evidence="3" id="KW-1185">Reference proteome</keyword>
<comment type="caution">
    <text evidence="2">The sequence shown here is derived from an EMBL/GenBank/DDBJ whole genome shotgun (WGS) entry which is preliminary data.</text>
</comment>
<name>A0ABX1YVK2_9BACL</name>
<protein>
    <recommendedName>
        <fullName evidence="1">TniQ domain-containing protein</fullName>
    </recommendedName>
</protein>
<reference evidence="2 3" key="1">
    <citation type="submission" date="2019-10" db="EMBL/GenBank/DDBJ databases">
        <title>Description of Paenibacillus terricola sp. nov.</title>
        <authorList>
            <person name="Carlier A."/>
            <person name="Qi S."/>
        </authorList>
    </citation>
    <scope>NUCLEOTIDE SEQUENCE [LARGE SCALE GENOMIC DNA]</scope>
    <source>
        <strain evidence="2 3">LMG 31459</strain>
    </source>
</reference>
<dbReference type="InterPro" id="IPR009492">
    <property type="entry name" value="TniQ"/>
</dbReference>
<sequence>MNIVFDLKEGESLISYVLRLLYTNYYGNIDGFAKDWEASRADIRNNLFHKRALETISSWTGKSVDELERRSSNAWKRKYGSVFIQKAMVRNSTKYCVSCVKEKGLYHQSLWNFEPVTLCLEHKELLTHCCFQCQKKITIDTFLIGKCPHCGERFSSAKGQLISDTLSLQAQAWMQSLIGTGKTDSEKTPILQGIQFNDYLTLTDRMYHFLQGCPSILDSRYTLQAFKSIKQFQHHNVNSHHLHTNVYQLFVNFPIHFQHALDRLNALSPKQRAPKLNACLQMENEPGLETVAKQLIPLLQLQRWCPVPTASKQPAKRLPEKPQSASKVACAASLFTVIDREVPSLGYIRRAEAANRLGISDKVHLNDFINEGLLTLYQFHKSQYYLCEKEFETFLETIRGSYEVGCKGKNMYDMLKQFKPYKLKLVELVKWIVLGEIKPKCPHKEGTFTDAIFSEEEQETCHLLLLRRRRNQKGYTKDEARRILNVDYHTLLKLEDAGILQPSEELFYTSGKRRISYYDPATVEQVKQRYLSINEACSKYDLSKSMIQGWFKAGKLHDAFQGLTKKYIIDSHELEIHLAYQDLS</sequence>
<proteinExistence type="predicted"/>
<dbReference type="RefSeq" id="WP_171720922.1">
    <property type="nucleotide sequence ID" value="NZ_WHOB01000097.1"/>
</dbReference>
<organism evidence="2 3">
    <name type="scientific">Paenibacillus phytohabitans</name>
    <dbReference type="NCBI Taxonomy" id="2654978"/>
    <lineage>
        <taxon>Bacteria</taxon>
        <taxon>Bacillati</taxon>
        <taxon>Bacillota</taxon>
        <taxon>Bacilli</taxon>
        <taxon>Bacillales</taxon>
        <taxon>Paenibacillaceae</taxon>
        <taxon>Paenibacillus</taxon>
    </lineage>
</organism>
<dbReference type="Proteomes" id="UP000596857">
    <property type="component" value="Unassembled WGS sequence"/>
</dbReference>